<dbReference type="InterPro" id="IPR011032">
    <property type="entry name" value="GroES-like_sf"/>
</dbReference>
<evidence type="ECO:0000256" key="5">
    <source>
        <dbReference type="ARBA" id="ARBA00023027"/>
    </source>
</evidence>
<proteinExistence type="inferred from homology"/>
<feature type="non-terminal residue" evidence="7">
    <location>
        <position position="203"/>
    </location>
</feature>
<evidence type="ECO:0000256" key="3">
    <source>
        <dbReference type="ARBA" id="ARBA00022833"/>
    </source>
</evidence>
<comment type="similarity">
    <text evidence="1">Belongs to the zinc-containing alcohol dehydrogenase family.</text>
</comment>
<dbReference type="Proteomes" id="UP000523795">
    <property type="component" value="Unassembled WGS sequence"/>
</dbReference>
<evidence type="ECO:0000256" key="4">
    <source>
        <dbReference type="ARBA" id="ARBA00023002"/>
    </source>
</evidence>
<evidence type="ECO:0000256" key="1">
    <source>
        <dbReference type="ARBA" id="ARBA00008072"/>
    </source>
</evidence>
<dbReference type="InterPro" id="IPR013154">
    <property type="entry name" value="ADH-like_N"/>
</dbReference>
<evidence type="ECO:0000259" key="6">
    <source>
        <dbReference type="Pfam" id="PF08240"/>
    </source>
</evidence>
<evidence type="ECO:0000256" key="2">
    <source>
        <dbReference type="ARBA" id="ARBA00022723"/>
    </source>
</evidence>
<accession>A0ABX1JR51</accession>
<evidence type="ECO:0000313" key="7">
    <source>
        <dbReference type="EMBL" id="NKX51792.1"/>
    </source>
</evidence>
<dbReference type="EMBL" id="JAAZSR010000310">
    <property type="protein sequence ID" value="NKX51792.1"/>
    <property type="molecule type" value="Genomic_DNA"/>
</dbReference>
<feature type="domain" description="Alcohol dehydrogenase-like N-terminal" evidence="6">
    <location>
        <begin position="28"/>
        <end position="156"/>
    </location>
</feature>
<dbReference type="InterPro" id="IPR002328">
    <property type="entry name" value="ADH_Zn_CS"/>
</dbReference>
<keyword evidence="8" id="KW-1185">Reference proteome</keyword>
<dbReference type="PANTHER" id="PTHR43880">
    <property type="entry name" value="ALCOHOL DEHYDROGENASE"/>
    <property type="match status" value="1"/>
</dbReference>
<dbReference type="PROSITE" id="PS00059">
    <property type="entry name" value="ADH_ZINC"/>
    <property type="match status" value="1"/>
</dbReference>
<comment type="caution">
    <text evidence="7">The sequence shown here is derived from an EMBL/GenBank/DDBJ whole genome shotgun (WGS) entry which is preliminary data.</text>
</comment>
<keyword evidence="5" id="KW-0520">NAD</keyword>
<dbReference type="Gene3D" id="3.90.180.10">
    <property type="entry name" value="Medium-chain alcohol dehydrogenases, catalytic domain"/>
    <property type="match status" value="1"/>
</dbReference>
<reference evidence="7 8" key="1">
    <citation type="submission" date="2020-04" db="EMBL/GenBank/DDBJ databases">
        <authorList>
            <person name="Liu S."/>
        </authorList>
    </citation>
    <scope>NUCLEOTIDE SEQUENCE [LARGE SCALE GENOMIC DNA]</scope>
    <source>
        <strain evidence="7 8">CGMCC 1.15091</strain>
    </source>
</reference>
<keyword evidence="4" id="KW-0560">Oxidoreductase</keyword>
<dbReference type="Gene3D" id="3.40.50.720">
    <property type="entry name" value="NAD(P)-binding Rossmann-like Domain"/>
    <property type="match status" value="1"/>
</dbReference>
<name>A0ABX1JR51_9MICC</name>
<dbReference type="Pfam" id="PF08240">
    <property type="entry name" value="ADH_N"/>
    <property type="match status" value="1"/>
</dbReference>
<dbReference type="PANTHER" id="PTHR43880:SF12">
    <property type="entry name" value="ALCOHOL DEHYDROGENASE CLASS-3"/>
    <property type="match status" value="1"/>
</dbReference>
<gene>
    <name evidence="7" type="ORF">HER39_14705</name>
</gene>
<evidence type="ECO:0000313" key="8">
    <source>
        <dbReference type="Proteomes" id="UP000523795"/>
    </source>
</evidence>
<organism evidence="7 8">
    <name type="scientific">Arthrobacter deserti</name>
    <dbReference type="NCBI Taxonomy" id="1742687"/>
    <lineage>
        <taxon>Bacteria</taxon>
        <taxon>Bacillati</taxon>
        <taxon>Actinomycetota</taxon>
        <taxon>Actinomycetes</taxon>
        <taxon>Micrococcales</taxon>
        <taxon>Micrococcaceae</taxon>
        <taxon>Arthrobacter</taxon>
    </lineage>
</organism>
<sequence length="203" mass="20560">MTTTEAAVVEAPGAGFTLQPVQLDDLRDHEVLVEIKAAGLWHTDLSVAAGGLPFPLPGVLGHEGAGTVTETGSQVTGIRPGHAVVLSFTSCGHCASCRGGHPAYCDTWLPDNLIGGARADGSSPICRGGERLGGRFFGQPSFARLAVADERSVVRVDTALPPELVAPLACGVQTGAGAVWNTIRPVPGSSLAVFGAGTVGLSA</sequence>
<protein>
    <submittedName>
        <fullName evidence="7">Alcohol dehydrogenase catalytic domain-containing protein</fullName>
    </submittedName>
</protein>
<keyword evidence="2" id="KW-0479">Metal-binding</keyword>
<dbReference type="SUPFAM" id="SSF50129">
    <property type="entry name" value="GroES-like"/>
    <property type="match status" value="1"/>
</dbReference>
<keyword evidence="3" id="KW-0862">Zinc</keyword>